<keyword evidence="2" id="KW-1185">Reference proteome</keyword>
<name>A0A6I5ZP23_9FIRM</name>
<dbReference type="EMBL" id="CP046244">
    <property type="protein sequence ID" value="QGP91526.1"/>
    <property type="molecule type" value="Genomic_DNA"/>
</dbReference>
<accession>A0A6I5ZP23</accession>
<evidence type="ECO:0000313" key="2">
    <source>
        <dbReference type="Proteomes" id="UP000425916"/>
    </source>
</evidence>
<protein>
    <submittedName>
        <fullName evidence="1">Uncharacterized protein</fullName>
    </submittedName>
</protein>
<gene>
    <name evidence="1" type="ORF">MGLY_08610</name>
</gene>
<evidence type="ECO:0000313" key="1">
    <source>
        <dbReference type="EMBL" id="QGP91526.1"/>
    </source>
</evidence>
<dbReference type="RefSeq" id="WP_156272063.1">
    <property type="nucleotide sequence ID" value="NZ_CP046244.1"/>
</dbReference>
<dbReference type="AlphaFoldDB" id="A0A6I5ZP23"/>
<dbReference type="Proteomes" id="UP000425916">
    <property type="component" value="Chromosome"/>
</dbReference>
<organism evidence="1 2">
    <name type="scientific">Neomoorella glycerini</name>
    <dbReference type="NCBI Taxonomy" id="55779"/>
    <lineage>
        <taxon>Bacteria</taxon>
        <taxon>Bacillati</taxon>
        <taxon>Bacillota</taxon>
        <taxon>Clostridia</taxon>
        <taxon>Neomoorellales</taxon>
        <taxon>Neomoorellaceae</taxon>
        <taxon>Neomoorella</taxon>
    </lineage>
</organism>
<proteinExistence type="predicted"/>
<reference evidence="1 2" key="1">
    <citation type="submission" date="2019-11" db="EMBL/GenBank/DDBJ databases">
        <title>Genome sequence of Moorella glycerini DSM11254.</title>
        <authorList>
            <person name="Poehlein A."/>
            <person name="Boeer T."/>
            <person name="Daniel R."/>
        </authorList>
    </citation>
    <scope>NUCLEOTIDE SEQUENCE [LARGE SCALE GENOMIC DNA]</scope>
    <source>
        <strain evidence="1 2">DSM 11254</strain>
    </source>
</reference>
<dbReference type="OrthoDB" id="2112194at2"/>
<sequence length="81" mass="9178">MTPKIAPELHPQAINWETYKEAVPEKIELIGGFLCGGPADHDAREKLLRALLINVGLERAIKLAPKEKWEAALREMTRYAR</sequence>